<keyword evidence="6" id="KW-0560">Oxidoreductase</keyword>
<protein>
    <submittedName>
        <fullName evidence="7">FAD/NAD(P)-binding domain-containing protein</fullName>
    </submittedName>
</protein>
<dbReference type="FunFam" id="3.50.50.60:FF:000023">
    <property type="entry name" value="Dimethylaniline monooxygenase [N-oxide-forming]"/>
    <property type="match status" value="1"/>
</dbReference>
<dbReference type="GO" id="GO:0004499">
    <property type="term" value="F:N,N-dimethylaniline monooxygenase activity"/>
    <property type="evidence" value="ECO:0007669"/>
    <property type="project" value="InterPro"/>
</dbReference>
<dbReference type="STRING" id="742152.A0A2H3J865"/>
<dbReference type="GO" id="GO:0050661">
    <property type="term" value="F:NADP binding"/>
    <property type="evidence" value="ECO:0007669"/>
    <property type="project" value="InterPro"/>
</dbReference>
<dbReference type="GO" id="GO:0050660">
    <property type="term" value="F:flavin adenine dinucleotide binding"/>
    <property type="evidence" value="ECO:0007669"/>
    <property type="project" value="InterPro"/>
</dbReference>
<dbReference type="EMBL" id="KB467832">
    <property type="protein sequence ID" value="PCH34929.1"/>
    <property type="molecule type" value="Genomic_DNA"/>
</dbReference>
<evidence type="ECO:0000256" key="4">
    <source>
        <dbReference type="ARBA" id="ARBA00022827"/>
    </source>
</evidence>
<evidence type="ECO:0000256" key="6">
    <source>
        <dbReference type="ARBA" id="ARBA00023002"/>
    </source>
</evidence>
<dbReference type="Gene3D" id="3.50.50.60">
    <property type="entry name" value="FAD/NAD(P)-binding domain"/>
    <property type="match status" value="1"/>
</dbReference>
<dbReference type="Proteomes" id="UP000218811">
    <property type="component" value="Unassembled WGS sequence"/>
</dbReference>
<evidence type="ECO:0000256" key="1">
    <source>
        <dbReference type="ARBA" id="ARBA00001974"/>
    </source>
</evidence>
<dbReference type="SUPFAM" id="SSF51905">
    <property type="entry name" value="FAD/NAD(P)-binding domain"/>
    <property type="match status" value="1"/>
</dbReference>
<keyword evidence="3" id="KW-0285">Flavoprotein</keyword>
<comment type="cofactor">
    <cofactor evidence="1">
        <name>FAD</name>
        <dbReference type="ChEBI" id="CHEBI:57692"/>
    </cofactor>
</comment>
<evidence type="ECO:0000313" key="7">
    <source>
        <dbReference type="EMBL" id="PCH34929.1"/>
    </source>
</evidence>
<dbReference type="OMA" id="CVNISSM"/>
<keyword evidence="4" id="KW-0274">FAD</keyword>
<evidence type="ECO:0000256" key="5">
    <source>
        <dbReference type="ARBA" id="ARBA00022857"/>
    </source>
</evidence>
<keyword evidence="8" id="KW-1185">Reference proteome</keyword>
<evidence type="ECO:0000256" key="2">
    <source>
        <dbReference type="ARBA" id="ARBA00009183"/>
    </source>
</evidence>
<sequence>MLVLTWDMRSLEGHQQIYAYLTSTLAPARISHFSLADGPGSRPDITSDGGIGAGFTFDMPARRGRGYFILLQDKDGSKTWKALSVFMTVDAIKGYEEIGAELGTYEGHMRSWEDVHSERRARIERDPYVIIMGAGQSGLMAAARFNQMSISALVVEKKQRVGDQWRERYPTLSLHSIRNHHTMLYQQFPRNWPVFTPRDKMADWLEQYAVSQDLVVWTNSYVMPGAIYDPDRKRWTIVVCRNDMLVRLYPAHIVSAIGSTGIPRTHHPPGRDIFLGKTMHSGHYPGGRHYAGMHAIVVGACQSAADISQDLVANGAASVTMVQRSTTCVVSRNTGAEDFSMFWPDEESIEEHDFRFNAVPIGLKRIIAKAREPVSWDRDKALYSKLKHSGLKLNMGSDGSGYMILAYERFGGYWFDVGLADLIESGKVEVKHGVEIKEFTETDVIFTDGSGLPADLVVFATGWGDPREPLKEIFGSDVINQTKKVWGLDSEGEITGCCRPTGHTALWYIAGDFSIARFYSKHLSSEKWGML</sequence>
<reference evidence="7 8" key="1">
    <citation type="journal article" date="2012" name="Science">
        <title>The Paleozoic origin of enzymatic lignin decomposition reconstructed from 31 fungal genomes.</title>
        <authorList>
            <person name="Floudas D."/>
            <person name="Binder M."/>
            <person name="Riley R."/>
            <person name="Barry K."/>
            <person name="Blanchette R.A."/>
            <person name="Henrissat B."/>
            <person name="Martinez A.T."/>
            <person name="Otillar R."/>
            <person name="Spatafora J.W."/>
            <person name="Yadav J.S."/>
            <person name="Aerts A."/>
            <person name="Benoit I."/>
            <person name="Boyd A."/>
            <person name="Carlson A."/>
            <person name="Copeland A."/>
            <person name="Coutinho P.M."/>
            <person name="de Vries R.P."/>
            <person name="Ferreira P."/>
            <person name="Findley K."/>
            <person name="Foster B."/>
            <person name="Gaskell J."/>
            <person name="Glotzer D."/>
            <person name="Gorecki P."/>
            <person name="Heitman J."/>
            <person name="Hesse C."/>
            <person name="Hori C."/>
            <person name="Igarashi K."/>
            <person name="Jurgens J.A."/>
            <person name="Kallen N."/>
            <person name="Kersten P."/>
            <person name="Kohler A."/>
            <person name="Kuees U."/>
            <person name="Kumar T.K.A."/>
            <person name="Kuo A."/>
            <person name="LaButti K."/>
            <person name="Larrondo L.F."/>
            <person name="Lindquist E."/>
            <person name="Ling A."/>
            <person name="Lombard V."/>
            <person name="Lucas S."/>
            <person name="Lundell T."/>
            <person name="Martin R."/>
            <person name="McLaughlin D.J."/>
            <person name="Morgenstern I."/>
            <person name="Morin E."/>
            <person name="Murat C."/>
            <person name="Nagy L.G."/>
            <person name="Nolan M."/>
            <person name="Ohm R.A."/>
            <person name="Patyshakuliyeva A."/>
            <person name="Rokas A."/>
            <person name="Ruiz-Duenas F.J."/>
            <person name="Sabat G."/>
            <person name="Salamov A."/>
            <person name="Samejima M."/>
            <person name="Schmutz J."/>
            <person name="Slot J.C."/>
            <person name="St John F."/>
            <person name="Stenlid J."/>
            <person name="Sun H."/>
            <person name="Sun S."/>
            <person name="Syed K."/>
            <person name="Tsang A."/>
            <person name="Wiebenga A."/>
            <person name="Young D."/>
            <person name="Pisabarro A."/>
            <person name="Eastwood D.C."/>
            <person name="Martin F."/>
            <person name="Cullen D."/>
            <person name="Grigoriev I.V."/>
            <person name="Hibbett D.S."/>
        </authorList>
    </citation>
    <scope>NUCLEOTIDE SEQUENCE [LARGE SCALE GENOMIC DNA]</scope>
    <source>
        <strain evidence="7 8">MD-104</strain>
    </source>
</reference>
<proteinExistence type="inferred from homology"/>
<accession>A0A2H3J865</accession>
<dbReference type="AlphaFoldDB" id="A0A2H3J865"/>
<dbReference type="Pfam" id="PF00743">
    <property type="entry name" value="FMO-like"/>
    <property type="match status" value="1"/>
</dbReference>
<dbReference type="InterPro" id="IPR050982">
    <property type="entry name" value="Auxin_biosynth/cation_transpt"/>
</dbReference>
<dbReference type="PANTHER" id="PTHR43539">
    <property type="entry name" value="FLAVIN-BINDING MONOOXYGENASE-LIKE PROTEIN (AFU_ORTHOLOGUE AFUA_4G09220)"/>
    <property type="match status" value="1"/>
</dbReference>
<dbReference type="InterPro" id="IPR036188">
    <property type="entry name" value="FAD/NAD-bd_sf"/>
</dbReference>
<name>A0A2H3J865_WOLCO</name>
<evidence type="ECO:0000256" key="3">
    <source>
        <dbReference type="ARBA" id="ARBA00022630"/>
    </source>
</evidence>
<evidence type="ECO:0000313" key="8">
    <source>
        <dbReference type="Proteomes" id="UP000218811"/>
    </source>
</evidence>
<organism evidence="7 8">
    <name type="scientific">Wolfiporia cocos (strain MD-104)</name>
    <name type="common">Brown rot fungus</name>
    <dbReference type="NCBI Taxonomy" id="742152"/>
    <lineage>
        <taxon>Eukaryota</taxon>
        <taxon>Fungi</taxon>
        <taxon>Dikarya</taxon>
        <taxon>Basidiomycota</taxon>
        <taxon>Agaricomycotina</taxon>
        <taxon>Agaricomycetes</taxon>
        <taxon>Polyporales</taxon>
        <taxon>Phaeolaceae</taxon>
        <taxon>Wolfiporia</taxon>
    </lineage>
</organism>
<keyword evidence="5" id="KW-0521">NADP</keyword>
<dbReference type="PANTHER" id="PTHR43539:SF68">
    <property type="entry name" value="FLAVIN-BINDING MONOOXYGENASE-LIKE PROTEIN (AFU_ORTHOLOGUE AFUA_4G09220)"/>
    <property type="match status" value="1"/>
</dbReference>
<comment type="similarity">
    <text evidence="2">Belongs to the FMO family.</text>
</comment>
<dbReference type="InterPro" id="IPR020946">
    <property type="entry name" value="Flavin_mOase-like"/>
</dbReference>
<dbReference type="OrthoDB" id="74360at2759"/>
<gene>
    <name evidence="7" type="ORF">WOLCODRAFT_165911</name>
</gene>